<accession>A0ABQ5VQI4</accession>
<gene>
    <name evidence="6" type="ORF">GCM10007927_41180</name>
</gene>
<dbReference type="RefSeq" id="WP_284376683.1">
    <property type="nucleotide sequence ID" value="NZ_BSNL01000021.1"/>
</dbReference>
<comment type="caution">
    <text evidence="6">The sequence shown here is derived from an EMBL/GenBank/DDBJ whole genome shotgun (WGS) entry which is preliminary data.</text>
</comment>
<sequence length="459" mass="50120">MPFDISSTNDVASLRADIRALSKQPDVIGRMSAFSGWKIAAAEQGPGYRLIQCNGKNKEPLPGFYVTNLVLQGGGTLGLAHAGLIVGLEDAGFRFPAIAGTSAGAIVTVGQFALRGPSILTPVGEKLTGLVDEMPMDTFVDGPRAVRRIVKRYAAKRTLARLVLLPGLVMALRHLLRFRGLNSGLVFENWMATLLREARVSSIADLTARMGRIATDLSSITDIRLTNGRLVPMTELKTQNPFLAGSEVVAPDVVLRLIATAMPTGMKFCLPEHLYLLAEEYNDLSPAKLVRMSMSIPLFFEPCVLRTRKKAWADHIFGEIAPFVSDRAAREMAELEELTFLDGGLFSNLPTDEVVKDMSPDVASISVPLVHDNPNVRIRNRASIGAFVKDAGAVANAVRLQRDRDAHSGLIRKAPKNRKIMKIDTGRANWLNFTMSGAEKEDLYLAGLKRVRTFLSEGK</sequence>
<keyword evidence="3 4" id="KW-0443">Lipid metabolism</keyword>
<feature type="short sequence motif" description="DGA/G" evidence="4">
    <location>
        <begin position="342"/>
        <end position="344"/>
    </location>
</feature>
<keyword evidence="2 4" id="KW-0442">Lipid degradation</keyword>
<dbReference type="PANTHER" id="PTHR14226">
    <property type="entry name" value="NEUROPATHY TARGET ESTERASE/SWISS CHEESE D.MELANOGASTER"/>
    <property type="match status" value="1"/>
</dbReference>
<evidence type="ECO:0000313" key="6">
    <source>
        <dbReference type="EMBL" id="GLQ29314.1"/>
    </source>
</evidence>
<feature type="active site" description="Nucleophile" evidence="4">
    <location>
        <position position="102"/>
    </location>
</feature>
<dbReference type="EMBL" id="BSNL01000021">
    <property type="protein sequence ID" value="GLQ29314.1"/>
    <property type="molecule type" value="Genomic_DNA"/>
</dbReference>
<evidence type="ECO:0000256" key="2">
    <source>
        <dbReference type="ARBA" id="ARBA00022963"/>
    </source>
</evidence>
<dbReference type="InterPro" id="IPR016035">
    <property type="entry name" value="Acyl_Trfase/lysoPLipase"/>
</dbReference>
<dbReference type="Pfam" id="PF01734">
    <property type="entry name" value="Patatin"/>
    <property type="match status" value="1"/>
</dbReference>
<dbReference type="InterPro" id="IPR050301">
    <property type="entry name" value="NTE"/>
</dbReference>
<keyword evidence="1 4" id="KW-0378">Hydrolase</keyword>
<dbReference type="SUPFAM" id="SSF52151">
    <property type="entry name" value="FabD/lysophospholipase-like"/>
    <property type="match status" value="1"/>
</dbReference>
<dbReference type="PANTHER" id="PTHR14226:SF78">
    <property type="entry name" value="SLR0060 PROTEIN"/>
    <property type="match status" value="1"/>
</dbReference>
<feature type="active site" description="Proton acceptor" evidence="4">
    <location>
        <position position="342"/>
    </location>
</feature>
<dbReference type="Gene3D" id="3.40.1090.10">
    <property type="entry name" value="Cytosolic phospholipase A2 catalytic domain"/>
    <property type="match status" value="1"/>
</dbReference>
<dbReference type="InterPro" id="IPR002641">
    <property type="entry name" value="PNPLA_dom"/>
</dbReference>
<feature type="short sequence motif" description="GXSXG" evidence="4">
    <location>
        <begin position="100"/>
        <end position="104"/>
    </location>
</feature>
<dbReference type="PROSITE" id="PS51635">
    <property type="entry name" value="PNPLA"/>
    <property type="match status" value="1"/>
</dbReference>
<reference evidence="6" key="2">
    <citation type="submission" date="2023-01" db="EMBL/GenBank/DDBJ databases">
        <title>Draft genome sequence of Sulfitobacter pacificus strain NBRC 109915.</title>
        <authorList>
            <person name="Sun Q."/>
            <person name="Mori K."/>
        </authorList>
    </citation>
    <scope>NUCLEOTIDE SEQUENCE</scope>
    <source>
        <strain evidence="6">NBRC 109915</strain>
    </source>
</reference>
<proteinExistence type="predicted"/>
<dbReference type="Proteomes" id="UP001161388">
    <property type="component" value="Unassembled WGS sequence"/>
</dbReference>
<keyword evidence="7" id="KW-1185">Reference proteome</keyword>
<protein>
    <recommendedName>
        <fullName evidence="5">PNPLA domain-containing protein</fullName>
    </recommendedName>
</protein>
<name>A0ABQ5VQI4_9RHOB</name>
<evidence type="ECO:0000256" key="3">
    <source>
        <dbReference type="ARBA" id="ARBA00023098"/>
    </source>
</evidence>
<evidence type="ECO:0000313" key="7">
    <source>
        <dbReference type="Proteomes" id="UP001161388"/>
    </source>
</evidence>
<evidence type="ECO:0000256" key="1">
    <source>
        <dbReference type="ARBA" id="ARBA00022801"/>
    </source>
</evidence>
<organism evidence="6 7">
    <name type="scientific">Sulfitobacter pacificus</name>
    <dbReference type="NCBI Taxonomy" id="1499314"/>
    <lineage>
        <taxon>Bacteria</taxon>
        <taxon>Pseudomonadati</taxon>
        <taxon>Pseudomonadota</taxon>
        <taxon>Alphaproteobacteria</taxon>
        <taxon>Rhodobacterales</taxon>
        <taxon>Roseobacteraceae</taxon>
        <taxon>Sulfitobacter</taxon>
    </lineage>
</organism>
<reference evidence="6" key="1">
    <citation type="journal article" date="2014" name="Int. J. Syst. Evol. Microbiol.">
        <title>Complete genome of a new Firmicutes species belonging to the dominant human colonic microbiota ('Ruminococcus bicirculans') reveals two chromosomes and a selective capacity to utilize plant glucans.</title>
        <authorList>
            <consortium name="NISC Comparative Sequencing Program"/>
            <person name="Wegmann U."/>
            <person name="Louis P."/>
            <person name="Goesmann A."/>
            <person name="Henrissat B."/>
            <person name="Duncan S.H."/>
            <person name="Flint H.J."/>
        </authorList>
    </citation>
    <scope>NUCLEOTIDE SEQUENCE</scope>
    <source>
        <strain evidence="6">NBRC 109915</strain>
    </source>
</reference>
<evidence type="ECO:0000256" key="4">
    <source>
        <dbReference type="PROSITE-ProRule" id="PRU01161"/>
    </source>
</evidence>
<feature type="domain" description="PNPLA" evidence="5">
    <location>
        <begin position="69"/>
        <end position="355"/>
    </location>
</feature>
<feature type="short sequence motif" description="GXGXXG" evidence="4">
    <location>
        <begin position="73"/>
        <end position="78"/>
    </location>
</feature>
<evidence type="ECO:0000259" key="5">
    <source>
        <dbReference type="PROSITE" id="PS51635"/>
    </source>
</evidence>